<feature type="compositionally biased region" description="Basic residues" evidence="1">
    <location>
        <begin position="49"/>
        <end position="60"/>
    </location>
</feature>
<name>A0A834SQQ0_9FABA</name>
<accession>A0A834SQQ0</accession>
<comment type="caution">
    <text evidence="3">The sequence shown here is derived from an EMBL/GenBank/DDBJ whole genome shotgun (WGS) entry which is preliminary data.</text>
</comment>
<dbReference type="Gene3D" id="3.30.420.10">
    <property type="entry name" value="Ribonuclease H-like superfamily/Ribonuclease H"/>
    <property type="match status" value="1"/>
</dbReference>
<dbReference type="EMBL" id="JAAIUW010000012">
    <property type="protein sequence ID" value="KAF7807811.1"/>
    <property type="molecule type" value="Genomic_DNA"/>
</dbReference>
<dbReference type="AlphaFoldDB" id="A0A834SQQ0"/>
<sequence length="254" mass="28885">MEELMDRSAKYIAIEEVEASKATTVTKKDRAEHKRKFSPEERSREDRKRRDRRDRYRRPFQPKFELYSSLNRTPARIMEDVYGRTGDQDGNRRVHPDRDRRREEPPRENPPRNIAGTIKVIARGITRGTEATPQSRKKQARSIMKLEYQSKKPRTSHPKITFSNEDYGSAGRKGSGVGVTILTPEGVAIDQALELNLKTTNNQAEYEALIAGLNLASELGATNLLVSSDSQLVVGQLSGDFEVKEPTIAKYVER</sequence>
<dbReference type="PANTHER" id="PTHR48475">
    <property type="entry name" value="RIBONUCLEASE H"/>
    <property type="match status" value="1"/>
</dbReference>
<protein>
    <submittedName>
        <fullName evidence="3">Ribonuclease H</fullName>
    </submittedName>
</protein>
<dbReference type="GO" id="GO:0003676">
    <property type="term" value="F:nucleic acid binding"/>
    <property type="evidence" value="ECO:0007669"/>
    <property type="project" value="InterPro"/>
</dbReference>
<dbReference type="CDD" id="cd09279">
    <property type="entry name" value="RNase_HI_like"/>
    <property type="match status" value="1"/>
</dbReference>
<feature type="domain" description="RNase H type-1" evidence="2">
    <location>
        <begin position="181"/>
        <end position="254"/>
    </location>
</feature>
<dbReference type="PROSITE" id="PS50879">
    <property type="entry name" value="RNASE_H_1"/>
    <property type="match status" value="1"/>
</dbReference>
<organism evidence="3 4">
    <name type="scientific">Senna tora</name>
    <dbReference type="NCBI Taxonomy" id="362788"/>
    <lineage>
        <taxon>Eukaryota</taxon>
        <taxon>Viridiplantae</taxon>
        <taxon>Streptophyta</taxon>
        <taxon>Embryophyta</taxon>
        <taxon>Tracheophyta</taxon>
        <taxon>Spermatophyta</taxon>
        <taxon>Magnoliopsida</taxon>
        <taxon>eudicotyledons</taxon>
        <taxon>Gunneridae</taxon>
        <taxon>Pentapetalae</taxon>
        <taxon>rosids</taxon>
        <taxon>fabids</taxon>
        <taxon>Fabales</taxon>
        <taxon>Fabaceae</taxon>
        <taxon>Caesalpinioideae</taxon>
        <taxon>Cassia clade</taxon>
        <taxon>Senna</taxon>
    </lineage>
</organism>
<dbReference type="InterPro" id="IPR002156">
    <property type="entry name" value="RNaseH_domain"/>
</dbReference>
<dbReference type="PANTHER" id="PTHR48475:SF2">
    <property type="entry name" value="RIBONUCLEASE H"/>
    <property type="match status" value="1"/>
</dbReference>
<feature type="region of interest" description="Disordered" evidence="1">
    <location>
        <begin position="20"/>
        <end position="114"/>
    </location>
</feature>
<evidence type="ECO:0000259" key="2">
    <source>
        <dbReference type="PROSITE" id="PS50879"/>
    </source>
</evidence>
<gene>
    <name evidence="3" type="ORF">G2W53_039972</name>
</gene>
<dbReference type="OrthoDB" id="1740909at2759"/>
<feature type="region of interest" description="Disordered" evidence="1">
    <location>
        <begin position="150"/>
        <end position="169"/>
    </location>
</feature>
<reference evidence="3" key="1">
    <citation type="submission" date="2020-09" db="EMBL/GenBank/DDBJ databases">
        <title>Genome-Enabled Discovery of Anthraquinone Biosynthesis in Senna tora.</title>
        <authorList>
            <person name="Kang S.-H."/>
            <person name="Pandey R.P."/>
            <person name="Lee C.-M."/>
            <person name="Sim J.-S."/>
            <person name="Jeong J.-T."/>
            <person name="Choi B.-S."/>
            <person name="Jung M."/>
            <person name="Ginzburg D."/>
            <person name="Zhao K."/>
            <person name="Won S.Y."/>
            <person name="Oh T.-J."/>
            <person name="Yu Y."/>
            <person name="Kim N.-H."/>
            <person name="Lee O.R."/>
            <person name="Lee T.-H."/>
            <person name="Bashyal P."/>
            <person name="Kim T.-S."/>
            <person name="Lee W.-H."/>
            <person name="Kawkins C."/>
            <person name="Kim C.-K."/>
            <person name="Kim J.S."/>
            <person name="Ahn B.O."/>
            <person name="Rhee S.Y."/>
            <person name="Sohng J.K."/>
        </authorList>
    </citation>
    <scope>NUCLEOTIDE SEQUENCE</scope>
    <source>
        <tissue evidence="3">Leaf</tissue>
    </source>
</reference>
<proteinExistence type="predicted"/>
<dbReference type="Proteomes" id="UP000634136">
    <property type="component" value="Unassembled WGS sequence"/>
</dbReference>
<dbReference type="Pfam" id="PF13456">
    <property type="entry name" value="RVT_3"/>
    <property type="match status" value="1"/>
</dbReference>
<evidence type="ECO:0000313" key="4">
    <source>
        <dbReference type="Proteomes" id="UP000634136"/>
    </source>
</evidence>
<feature type="compositionally biased region" description="Basic and acidic residues" evidence="1">
    <location>
        <begin position="77"/>
        <end position="110"/>
    </location>
</feature>
<dbReference type="SUPFAM" id="SSF53098">
    <property type="entry name" value="Ribonuclease H-like"/>
    <property type="match status" value="1"/>
</dbReference>
<dbReference type="GO" id="GO:0004523">
    <property type="term" value="F:RNA-DNA hybrid ribonuclease activity"/>
    <property type="evidence" value="ECO:0007669"/>
    <property type="project" value="InterPro"/>
</dbReference>
<evidence type="ECO:0000256" key="1">
    <source>
        <dbReference type="SAM" id="MobiDB-lite"/>
    </source>
</evidence>
<dbReference type="InterPro" id="IPR012337">
    <property type="entry name" value="RNaseH-like_sf"/>
</dbReference>
<evidence type="ECO:0000313" key="3">
    <source>
        <dbReference type="EMBL" id="KAF7807811.1"/>
    </source>
</evidence>
<feature type="compositionally biased region" description="Basic and acidic residues" evidence="1">
    <location>
        <begin position="26"/>
        <end position="48"/>
    </location>
</feature>
<dbReference type="InterPro" id="IPR036397">
    <property type="entry name" value="RNaseH_sf"/>
</dbReference>
<keyword evidence="4" id="KW-1185">Reference proteome</keyword>